<protein>
    <submittedName>
        <fullName evidence="7">DUF4870 domain-containing protein</fullName>
    </submittedName>
</protein>
<keyword evidence="2 6" id="KW-0812">Transmembrane</keyword>
<reference evidence="7 8" key="1">
    <citation type="submission" date="2019-03" db="EMBL/GenBank/DDBJ databases">
        <title>Genome Sequencing and Assembly of Various Microbes Isolated from Partially Reclaimed Soil and Acid Mine Drainage (AMD) Site.</title>
        <authorList>
            <person name="Steinbock B."/>
            <person name="Bechtold R."/>
            <person name="Sevigny J.L."/>
            <person name="Thomas D."/>
            <person name="Cuthill L.R."/>
            <person name="Aveiro Johannsen E.J."/>
            <person name="Thomas K."/>
            <person name="Ghosh A."/>
        </authorList>
    </citation>
    <scope>NUCLEOTIDE SEQUENCE [LARGE SCALE GENOMIC DNA]</scope>
    <source>
        <strain evidence="7 8">F-B2</strain>
    </source>
</reference>
<comment type="subcellular location">
    <subcellularLocation>
        <location evidence="1">Membrane</location>
        <topology evidence="1">Multi-pass membrane protein</topology>
    </subcellularLocation>
</comment>
<comment type="caution">
    <text evidence="7">The sequence shown here is derived from an EMBL/GenBank/DDBJ whole genome shotgun (WGS) entry which is preliminary data.</text>
</comment>
<dbReference type="AlphaFoldDB" id="A0A4R5YG32"/>
<dbReference type="Pfam" id="PF09685">
    <property type="entry name" value="MamF_MmsF"/>
    <property type="match status" value="1"/>
</dbReference>
<keyword evidence="4 6" id="KW-0472">Membrane</keyword>
<evidence type="ECO:0000256" key="3">
    <source>
        <dbReference type="ARBA" id="ARBA00022989"/>
    </source>
</evidence>
<sequence length="187" mass="19864">MSDPNTPPSDGPASPPPAGAPTPPTGQSPGGYSAPPPPHQPYGQQPPPQQPYGQQPQQPYGQQPYAQAPAGAPLPPDQDKQWASFAHFGGIIGFLPALIIWLVFKDRGPRTNTEGKEALNWQITFTIAIIVANIAALVLGWIPVIGWIIGLLPLAIWVVNIVFSILGGVRVNAGGSYRYPVTLRLIS</sequence>
<evidence type="ECO:0000256" key="2">
    <source>
        <dbReference type="ARBA" id="ARBA00022692"/>
    </source>
</evidence>
<evidence type="ECO:0000256" key="4">
    <source>
        <dbReference type="ARBA" id="ARBA00023136"/>
    </source>
</evidence>
<feature type="compositionally biased region" description="Pro residues" evidence="5">
    <location>
        <begin position="34"/>
        <end position="50"/>
    </location>
</feature>
<organism evidence="7 8">
    <name type="scientific">Microbacterium oleivorans</name>
    <dbReference type="NCBI Taxonomy" id="273677"/>
    <lineage>
        <taxon>Bacteria</taxon>
        <taxon>Bacillati</taxon>
        <taxon>Actinomycetota</taxon>
        <taxon>Actinomycetes</taxon>
        <taxon>Micrococcales</taxon>
        <taxon>Microbacteriaceae</taxon>
        <taxon>Microbacterium</taxon>
    </lineage>
</organism>
<feature type="compositionally biased region" description="Low complexity" evidence="5">
    <location>
        <begin position="51"/>
        <end position="71"/>
    </location>
</feature>
<accession>A0A4R5YG32</accession>
<gene>
    <name evidence="7" type="ORF">E2R54_13345</name>
</gene>
<feature type="transmembrane region" description="Helical" evidence="6">
    <location>
        <begin position="148"/>
        <end position="169"/>
    </location>
</feature>
<feature type="compositionally biased region" description="Pro residues" evidence="5">
    <location>
        <begin position="1"/>
        <end position="26"/>
    </location>
</feature>
<feature type="transmembrane region" description="Helical" evidence="6">
    <location>
        <begin position="82"/>
        <end position="104"/>
    </location>
</feature>
<dbReference type="Proteomes" id="UP000295633">
    <property type="component" value="Unassembled WGS sequence"/>
</dbReference>
<dbReference type="InterPro" id="IPR019109">
    <property type="entry name" value="MamF_MmsF"/>
</dbReference>
<evidence type="ECO:0000256" key="5">
    <source>
        <dbReference type="SAM" id="MobiDB-lite"/>
    </source>
</evidence>
<dbReference type="EMBL" id="SMZX01000002">
    <property type="protein sequence ID" value="TDL44141.1"/>
    <property type="molecule type" value="Genomic_DNA"/>
</dbReference>
<proteinExistence type="predicted"/>
<dbReference type="RefSeq" id="WP_133400090.1">
    <property type="nucleotide sequence ID" value="NZ_SMZX01000002.1"/>
</dbReference>
<feature type="region of interest" description="Disordered" evidence="5">
    <location>
        <begin position="1"/>
        <end position="79"/>
    </location>
</feature>
<evidence type="ECO:0000313" key="7">
    <source>
        <dbReference type="EMBL" id="TDL44141.1"/>
    </source>
</evidence>
<keyword evidence="3 6" id="KW-1133">Transmembrane helix</keyword>
<evidence type="ECO:0000313" key="8">
    <source>
        <dbReference type="Proteomes" id="UP000295633"/>
    </source>
</evidence>
<evidence type="ECO:0000256" key="6">
    <source>
        <dbReference type="SAM" id="Phobius"/>
    </source>
</evidence>
<feature type="transmembrane region" description="Helical" evidence="6">
    <location>
        <begin position="125"/>
        <end position="142"/>
    </location>
</feature>
<name>A0A4R5YG32_9MICO</name>
<evidence type="ECO:0000256" key="1">
    <source>
        <dbReference type="ARBA" id="ARBA00004141"/>
    </source>
</evidence>